<evidence type="ECO:0008006" key="4">
    <source>
        <dbReference type="Google" id="ProtNLM"/>
    </source>
</evidence>
<evidence type="ECO:0000256" key="1">
    <source>
        <dbReference type="SAM" id="SignalP"/>
    </source>
</evidence>
<dbReference type="PANTHER" id="PTHR35866">
    <property type="entry name" value="PUTATIVE-RELATED"/>
    <property type="match status" value="1"/>
</dbReference>
<feature type="chain" id="PRO_5042052383" description="YkgJ family cysteine cluster protein" evidence="1">
    <location>
        <begin position="20"/>
        <end position="315"/>
    </location>
</feature>
<dbReference type="InterPro" id="IPR009858">
    <property type="entry name" value="DUF1415"/>
</dbReference>
<dbReference type="Proteomes" id="UP001230188">
    <property type="component" value="Unassembled WGS sequence"/>
</dbReference>
<feature type="signal peptide" evidence="1">
    <location>
        <begin position="1"/>
        <end position="19"/>
    </location>
</feature>
<protein>
    <recommendedName>
        <fullName evidence="4">YkgJ family cysteine cluster protein</fullName>
    </recommendedName>
</protein>
<proteinExistence type="predicted"/>
<dbReference type="AlphaFoldDB" id="A0AAD7UN82"/>
<name>A0AAD7UN82_9STRA</name>
<keyword evidence="3" id="KW-1185">Reference proteome</keyword>
<sequence>MIWVNLLSVSSLRFACTQCGDCCRVEGDVWLNPAEAAELQANELTDVRLEGGWRRLQRGEQCVLLTEENRCAAHEVRPTQCRAYPFWPRILRSPATWEAEPCEGISSDSAPVVEESEATAAAAEWAAWLRRFPSRRAAAVADTERWAQLVADLDLCPWARSARTRYVQSDATTRDGASVAIREAVEDLPEDNLAIVFVVFPDLCVTSFETFREIVDYVEDVEFGASEDPCLADVVQLAGFHPNWLFADEPDDAPIHFEKRAPHPTVSLVRASAIEGAAAATRQIAADNERTLNAMGTPALQARFNACRHPPSTTS</sequence>
<dbReference type="EMBL" id="JAQMWT010000037">
    <property type="protein sequence ID" value="KAJ8613022.1"/>
    <property type="molecule type" value="Genomic_DNA"/>
</dbReference>
<dbReference type="Pfam" id="PF03692">
    <property type="entry name" value="CxxCxxCC"/>
    <property type="match status" value="1"/>
</dbReference>
<dbReference type="PANTHER" id="PTHR35866:SF1">
    <property type="entry name" value="YKGJ FAMILY CYSTEINE CLUSTER PROTEIN"/>
    <property type="match status" value="1"/>
</dbReference>
<organism evidence="2 3">
    <name type="scientific">Chrysophaeum taylorii</name>
    <dbReference type="NCBI Taxonomy" id="2483200"/>
    <lineage>
        <taxon>Eukaryota</taxon>
        <taxon>Sar</taxon>
        <taxon>Stramenopiles</taxon>
        <taxon>Ochrophyta</taxon>
        <taxon>Pelagophyceae</taxon>
        <taxon>Pelagomonadales</taxon>
        <taxon>Pelagomonadaceae</taxon>
        <taxon>Chrysophaeum</taxon>
    </lineage>
</organism>
<dbReference type="Pfam" id="PF07209">
    <property type="entry name" value="DUF1415"/>
    <property type="match status" value="1"/>
</dbReference>
<reference evidence="2" key="1">
    <citation type="submission" date="2023-01" db="EMBL/GenBank/DDBJ databases">
        <title>Metagenome sequencing of chrysophaentin producing Chrysophaeum taylorii.</title>
        <authorList>
            <person name="Davison J."/>
            <person name="Bewley C."/>
        </authorList>
    </citation>
    <scope>NUCLEOTIDE SEQUENCE</scope>
    <source>
        <strain evidence="2">NIES-1699</strain>
    </source>
</reference>
<evidence type="ECO:0000313" key="2">
    <source>
        <dbReference type="EMBL" id="KAJ8613022.1"/>
    </source>
</evidence>
<dbReference type="InterPro" id="IPR005358">
    <property type="entry name" value="Puta_zinc/iron-chelating_dom"/>
</dbReference>
<comment type="caution">
    <text evidence="2">The sequence shown here is derived from an EMBL/GenBank/DDBJ whole genome shotgun (WGS) entry which is preliminary data.</text>
</comment>
<gene>
    <name evidence="2" type="ORF">CTAYLR_004046</name>
</gene>
<keyword evidence="1" id="KW-0732">Signal</keyword>
<accession>A0AAD7UN82</accession>
<evidence type="ECO:0000313" key="3">
    <source>
        <dbReference type="Proteomes" id="UP001230188"/>
    </source>
</evidence>